<proteinExistence type="predicted"/>
<evidence type="ECO:0000313" key="2">
    <source>
        <dbReference type="Proteomes" id="UP000198304"/>
    </source>
</evidence>
<gene>
    <name evidence="1" type="ORF">SAMN05446037_1002261</name>
</gene>
<dbReference type="AlphaFoldDB" id="A0A239AUQ9"/>
<evidence type="ECO:0000313" key="1">
    <source>
        <dbReference type="EMBL" id="SNR99052.1"/>
    </source>
</evidence>
<keyword evidence="2" id="KW-1185">Reference proteome</keyword>
<organism evidence="1 2">
    <name type="scientific">Anaerovirgula multivorans</name>
    <dbReference type="NCBI Taxonomy" id="312168"/>
    <lineage>
        <taxon>Bacteria</taxon>
        <taxon>Bacillati</taxon>
        <taxon>Bacillota</taxon>
        <taxon>Clostridia</taxon>
        <taxon>Peptostreptococcales</taxon>
        <taxon>Natronincolaceae</taxon>
        <taxon>Anaerovirgula</taxon>
    </lineage>
</organism>
<dbReference type="Proteomes" id="UP000198304">
    <property type="component" value="Unassembled WGS sequence"/>
</dbReference>
<reference evidence="1 2" key="1">
    <citation type="submission" date="2017-06" db="EMBL/GenBank/DDBJ databases">
        <authorList>
            <person name="Kim H.J."/>
            <person name="Triplett B.A."/>
        </authorList>
    </citation>
    <scope>NUCLEOTIDE SEQUENCE [LARGE SCALE GENOMIC DNA]</scope>
    <source>
        <strain evidence="1 2">SCA</strain>
    </source>
</reference>
<dbReference type="RefSeq" id="WP_176431168.1">
    <property type="nucleotide sequence ID" value="NZ_FZOJ01000002.1"/>
</dbReference>
<dbReference type="EMBL" id="FZOJ01000002">
    <property type="protein sequence ID" value="SNR99052.1"/>
    <property type="molecule type" value="Genomic_DNA"/>
</dbReference>
<accession>A0A239AUQ9</accession>
<name>A0A239AUQ9_9FIRM</name>
<sequence>MQYNVANAQQFLSFTKNTGQLDQLNNFAEMMAAANPDRSMQEAGLAISRAMSGQTRSLQDRMNQSASVQLNSMTSKPKTVTTLQQARQLLEGTVIYYKLSPQYSVNPEEVPTTLNPLLQYQWF</sequence>
<protein>
    <submittedName>
        <fullName evidence="1">Uncharacterized protein</fullName>
    </submittedName>
</protein>